<evidence type="ECO:0000313" key="18">
    <source>
        <dbReference type="EMBL" id="TQB75542.1"/>
    </source>
</evidence>
<keyword evidence="9 13" id="KW-1015">Disulfide bond</keyword>
<dbReference type="NCBIfam" id="TIGR01130">
    <property type="entry name" value="ER_PDI_fam"/>
    <property type="match status" value="1"/>
</dbReference>
<feature type="disulfide bond" description="Redox-active" evidence="13">
    <location>
        <begin position="58"/>
        <end position="61"/>
    </location>
</feature>
<dbReference type="CDD" id="cd02961">
    <property type="entry name" value="PDI_a_family"/>
    <property type="match status" value="1"/>
</dbReference>
<dbReference type="InterPro" id="IPR005788">
    <property type="entry name" value="PDI_thioredoxin-like_dom"/>
</dbReference>
<evidence type="ECO:0000256" key="14">
    <source>
        <dbReference type="RuleBase" id="RU004208"/>
    </source>
</evidence>
<comment type="caution">
    <text evidence="18">The sequence shown here is derived from an EMBL/GenBank/DDBJ whole genome shotgun (WGS) entry which is preliminary data.</text>
</comment>
<evidence type="ECO:0000256" key="12">
    <source>
        <dbReference type="ARBA" id="ARBA00039846"/>
    </source>
</evidence>
<evidence type="ECO:0000256" key="6">
    <source>
        <dbReference type="ARBA" id="ARBA00022729"/>
    </source>
</evidence>
<feature type="compositionally biased region" description="Polar residues" evidence="16">
    <location>
        <begin position="495"/>
        <end position="510"/>
    </location>
</feature>
<keyword evidence="8" id="KW-0256">Endoplasmic reticulum</keyword>
<evidence type="ECO:0000256" key="1">
    <source>
        <dbReference type="ARBA" id="ARBA00001182"/>
    </source>
</evidence>
<evidence type="ECO:0000256" key="11">
    <source>
        <dbReference type="ARBA" id="ARBA00023284"/>
    </source>
</evidence>
<keyword evidence="10 15" id="KW-0413">Isomerase</keyword>
<dbReference type="GO" id="GO:0003756">
    <property type="term" value="F:protein disulfide isomerase activity"/>
    <property type="evidence" value="ECO:0007669"/>
    <property type="project" value="UniProtKB-EC"/>
</dbReference>
<dbReference type="STRING" id="5098.A0A507R286"/>
<dbReference type="PROSITE" id="PS51352">
    <property type="entry name" value="THIOREDOXIN_2"/>
    <property type="match status" value="2"/>
</dbReference>
<dbReference type="FunFam" id="3.40.30.10:FF:000017">
    <property type="entry name" value="Protein disulfide-isomerase A4"/>
    <property type="match status" value="1"/>
</dbReference>
<gene>
    <name evidence="18" type="primary">PDI1</name>
    <name evidence="18" type="ORF">MPDQ_002506</name>
</gene>
<evidence type="ECO:0000256" key="13">
    <source>
        <dbReference type="PIRSR" id="PIRSR605792-51"/>
    </source>
</evidence>
<dbReference type="FunFam" id="3.40.30.10:FF:000154">
    <property type="entry name" value="Protein disulfide-isomerase"/>
    <property type="match status" value="1"/>
</dbReference>
<dbReference type="CDD" id="cd02982">
    <property type="entry name" value="PDI_b'_family"/>
    <property type="match status" value="1"/>
</dbReference>
<dbReference type="CDD" id="cd02981">
    <property type="entry name" value="PDI_b_family"/>
    <property type="match status" value="1"/>
</dbReference>
<protein>
    <recommendedName>
        <fullName evidence="12 15">Protein disulfide-isomerase</fullName>
        <ecNumber evidence="5 15">5.3.4.1</ecNumber>
    </recommendedName>
</protein>
<comment type="similarity">
    <text evidence="4 14">Belongs to the protein disulfide isomerase family.</text>
</comment>
<dbReference type="Pfam" id="PF00085">
    <property type="entry name" value="Thioredoxin"/>
    <property type="match status" value="2"/>
</dbReference>
<keyword evidence="11 13" id="KW-0676">Redox-active center</keyword>
<dbReference type="GO" id="GO:0005788">
    <property type="term" value="C:endoplasmic reticulum lumen"/>
    <property type="evidence" value="ECO:0007669"/>
    <property type="project" value="UniProtKB-SubCell"/>
</dbReference>
<dbReference type="FunFam" id="3.40.30.10:FF:000139">
    <property type="entry name" value="Protein disulfide-isomerase"/>
    <property type="match status" value="1"/>
</dbReference>
<comment type="catalytic activity">
    <reaction evidence="1 15">
        <text>Catalyzes the rearrangement of -S-S- bonds in proteins.</text>
        <dbReference type="EC" id="5.3.4.1"/>
    </reaction>
</comment>
<evidence type="ECO:0000256" key="7">
    <source>
        <dbReference type="ARBA" id="ARBA00022737"/>
    </source>
</evidence>
<sequence>MRQFVSFALTLLAASTVTSASDAKGDTVSDVVSLTKDTFEDFMKEHDLVLAEFFAPWCGHCKALAPKYEEAATELKSKNIPLVKVDCTAEEELCRDYRIEGYPTLKIFRGPDSVKPYLGARQSEALVSYMVKQSLPAVSTVNPENLEEFKTMDKIVIIGYISSDDKAANETFTSFAESQRDNYLFAATNDPALAKAEDISQPSIVLYKDFDEKKAVYDGELDKDAILGWVKTASTPLVGEIDPETYSEYITASIPLAYIFAETKEEREKLAEEFRPIAEKHRGAINIATIDASIFGPHAGNLNLDPQNFPAFAIQETTRNAKYPYDQSKEINAEDVGQFIEDVLNGKVEPSIKSEPIPETQEGPVTVVVAHSYKELVIDNDKDVLLEFYAPWCGHCKALAPKYEELASLYADVPALASKVTVAKIDATTNDVPDSIQGFPTIKLFPAGSKDSPVEYSGPRSVEDLANFVKEQGTHKVDAFAAGDEKAEEEADATLTVSISSKATSESAAPTESEKADHDEL</sequence>
<evidence type="ECO:0000256" key="3">
    <source>
        <dbReference type="ARBA" id="ARBA00004319"/>
    </source>
</evidence>
<keyword evidence="6 15" id="KW-0732">Signal</keyword>
<evidence type="ECO:0000256" key="8">
    <source>
        <dbReference type="ARBA" id="ARBA00022824"/>
    </source>
</evidence>
<evidence type="ECO:0000256" key="15">
    <source>
        <dbReference type="RuleBase" id="RU361130"/>
    </source>
</evidence>
<dbReference type="InterPro" id="IPR013766">
    <property type="entry name" value="Thioredoxin_domain"/>
</dbReference>
<comment type="subcellular location">
    <subcellularLocation>
        <location evidence="3">Endoplasmic reticulum lumen</location>
    </subcellularLocation>
</comment>
<dbReference type="InterPro" id="IPR017937">
    <property type="entry name" value="Thioredoxin_CS"/>
</dbReference>
<evidence type="ECO:0000256" key="2">
    <source>
        <dbReference type="ARBA" id="ARBA00002692"/>
    </source>
</evidence>
<dbReference type="CDD" id="cd02995">
    <property type="entry name" value="PDI_a_PDI_a'_C"/>
    <property type="match status" value="1"/>
</dbReference>
<feature type="signal peptide" evidence="15">
    <location>
        <begin position="1"/>
        <end position="20"/>
    </location>
</feature>
<accession>A0A507R286</accession>
<dbReference type="InterPro" id="IPR005792">
    <property type="entry name" value="Prot_disulphide_isomerase"/>
</dbReference>
<dbReference type="OrthoDB" id="427280at2759"/>
<evidence type="ECO:0000259" key="17">
    <source>
        <dbReference type="PROSITE" id="PS51352"/>
    </source>
</evidence>
<keyword evidence="19" id="KW-1185">Reference proteome</keyword>
<dbReference type="GO" id="GO:0015035">
    <property type="term" value="F:protein-disulfide reductase activity"/>
    <property type="evidence" value="ECO:0007669"/>
    <property type="project" value="UniProtKB-ARBA"/>
</dbReference>
<feature type="disulfide bond" description="Redox-active" evidence="13">
    <location>
        <begin position="393"/>
        <end position="396"/>
    </location>
</feature>
<keyword evidence="7" id="KW-0677">Repeat</keyword>
<dbReference type="GO" id="GO:0051082">
    <property type="term" value="F:unfolded protein binding"/>
    <property type="evidence" value="ECO:0007669"/>
    <property type="project" value="UniProtKB-ARBA"/>
</dbReference>
<feature type="chain" id="PRO_5021447196" description="Protein disulfide-isomerase" evidence="15">
    <location>
        <begin position="21"/>
        <end position="521"/>
    </location>
</feature>
<dbReference type="GO" id="GO:0034976">
    <property type="term" value="P:response to endoplasmic reticulum stress"/>
    <property type="evidence" value="ECO:0007669"/>
    <property type="project" value="TreeGrafter"/>
</dbReference>
<feature type="region of interest" description="Disordered" evidence="16">
    <location>
        <begin position="482"/>
        <end position="521"/>
    </location>
</feature>
<feature type="domain" description="Thioredoxin" evidence="17">
    <location>
        <begin position="8"/>
        <end position="136"/>
    </location>
</feature>
<evidence type="ECO:0000256" key="16">
    <source>
        <dbReference type="SAM" id="MobiDB-lite"/>
    </source>
</evidence>
<evidence type="ECO:0000313" key="19">
    <source>
        <dbReference type="Proteomes" id="UP000319663"/>
    </source>
</evidence>
<comment type="function">
    <text evidence="2">Participates in the folding of proteins containing disulfide bonds, may be involved in glycosylation, prolyl hydroxylation and triglyceride transfer.</text>
</comment>
<organism evidence="18 19">
    <name type="scientific">Monascus purpureus</name>
    <name type="common">Red mold</name>
    <name type="synonym">Monascus anka</name>
    <dbReference type="NCBI Taxonomy" id="5098"/>
    <lineage>
        <taxon>Eukaryota</taxon>
        <taxon>Fungi</taxon>
        <taxon>Dikarya</taxon>
        <taxon>Ascomycota</taxon>
        <taxon>Pezizomycotina</taxon>
        <taxon>Eurotiomycetes</taxon>
        <taxon>Eurotiomycetidae</taxon>
        <taxon>Eurotiales</taxon>
        <taxon>Aspergillaceae</taxon>
        <taxon>Monascus</taxon>
    </lineage>
</organism>
<evidence type="ECO:0000256" key="4">
    <source>
        <dbReference type="ARBA" id="ARBA00006347"/>
    </source>
</evidence>
<dbReference type="InterPro" id="IPR036249">
    <property type="entry name" value="Thioredoxin-like_sf"/>
</dbReference>
<dbReference type="SUPFAM" id="SSF52833">
    <property type="entry name" value="Thioredoxin-like"/>
    <property type="match status" value="4"/>
</dbReference>
<evidence type="ECO:0000256" key="9">
    <source>
        <dbReference type="ARBA" id="ARBA00023157"/>
    </source>
</evidence>
<dbReference type="PANTHER" id="PTHR18929">
    <property type="entry name" value="PROTEIN DISULFIDE ISOMERASE"/>
    <property type="match status" value="1"/>
</dbReference>
<dbReference type="Gene3D" id="3.40.30.10">
    <property type="entry name" value="Glutaredoxin"/>
    <property type="match status" value="4"/>
</dbReference>
<dbReference type="Proteomes" id="UP000319663">
    <property type="component" value="Unassembled WGS sequence"/>
</dbReference>
<dbReference type="AlphaFoldDB" id="A0A507R286"/>
<feature type="domain" description="Thioredoxin" evidence="17">
    <location>
        <begin position="343"/>
        <end position="474"/>
    </location>
</feature>
<evidence type="ECO:0000256" key="5">
    <source>
        <dbReference type="ARBA" id="ARBA00012723"/>
    </source>
</evidence>
<reference evidence="18 19" key="1">
    <citation type="submission" date="2019-06" db="EMBL/GenBank/DDBJ databases">
        <title>Wine fermentation using esterase from Monascus purpureus.</title>
        <authorList>
            <person name="Geng C."/>
            <person name="Zhang Y."/>
        </authorList>
    </citation>
    <scope>NUCLEOTIDE SEQUENCE [LARGE SCALE GENOMIC DNA]</scope>
    <source>
        <strain evidence="18">HQ1</strain>
    </source>
</reference>
<dbReference type="NCBIfam" id="TIGR01126">
    <property type="entry name" value="pdi_dom"/>
    <property type="match status" value="2"/>
</dbReference>
<dbReference type="EMBL" id="VIFY01000018">
    <property type="protein sequence ID" value="TQB75542.1"/>
    <property type="molecule type" value="Genomic_DNA"/>
</dbReference>
<dbReference type="PANTHER" id="PTHR18929:SF132">
    <property type="entry name" value="PROTEIN DISULFIDE-ISOMERASE A3"/>
    <property type="match status" value="1"/>
</dbReference>
<proteinExistence type="inferred from homology"/>
<dbReference type="PROSITE" id="PS00194">
    <property type="entry name" value="THIOREDOXIN_1"/>
    <property type="match status" value="2"/>
</dbReference>
<dbReference type="EC" id="5.3.4.1" evidence="5 15"/>
<name>A0A507R286_MONPU</name>
<dbReference type="Pfam" id="PF13848">
    <property type="entry name" value="Thioredoxin_6"/>
    <property type="match status" value="1"/>
</dbReference>
<evidence type="ECO:0000256" key="10">
    <source>
        <dbReference type="ARBA" id="ARBA00023235"/>
    </source>
</evidence>
<dbReference type="FunFam" id="3.40.30.10:FF:000185">
    <property type="entry name" value="Protein disulfide-isomerase"/>
    <property type="match status" value="1"/>
</dbReference>
<dbReference type="GO" id="GO:0006457">
    <property type="term" value="P:protein folding"/>
    <property type="evidence" value="ECO:0007669"/>
    <property type="project" value="TreeGrafter"/>
</dbReference>
<feature type="compositionally biased region" description="Basic and acidic residues" evidence="16">
    <location>
        <begin position="512"/>
        <end position="521"/>
    </location>
</feature>
<dbReference type="PRINTS" id="PR00421">
    <property type="entry name" value="THIOREDOXIN"/>
</dbReference>